<dbReference type="AlphaFoldDB" id="Q22GW1"/>
<feature type="compositionally biased region" description="Polar residues" evidence="1">
    <location>
        <begin position="500"/>
        <end position="509"/>
    </location>
</feature>
<organism evidence="2 3">
    <name type="scientific">Tetrahymena thermophila (strain SB210)</name>
    <dbReference type="NCBI Taxonomy" id="312017"/>
    <lineage>
        <taxon>Eukaryota</taxon>
        <taxon>Sar</taxon>
        <taxon>Alveolata</taxon>
        <taxon>Ciliophora</taxon>
        <taxon>Intramacronucleata</taxon>
        <taxon>Oligohymenophorea</taxon>
        <taxon>Hymenostomatida</taxon>
        <taxon>Tetrahymenina</taxon>
        <taxon>Tetrahymenidae</taxon>
        <taxon>Tetrahymena</taxon>
    </lineage>
</organism>
<dbReference type="HOGENOM" id="CLU_426728_0_0_1"/>
<dbReference type="KEGG" id="tet:TTHERM_00655950"/>
<evidence type="ECO:0000313" key="3">
    <source>
        <dbReference type="Proteomes" id="UP000009168"/>
    </source>
</evidence>
<evidence type="ECO:0000256" key="1">
    <source>
        <dbReference type="SAM" id="MobiDB-lite"/>
    </source>
</evidence>
<dbReference type="GeneID" id="7823666"/>
<name>Q22GW1_TETTS</name>
<accession>Q22GW1</accession>
<proteinExistence type="predicted"/>
<dbReference type="InParanoid" id="Q22GW1"/>
<protein>
    <submittedName>
        <fullName evidence="2">Uncharacterized protein</fullName>
    </submittedName>
</protein>
<feature type="compositionally biased region" description="Low complexity" evidence="1">
    <location>
        <begin position="490"/>
        <end position="499"/>
    </location>
</feature>
<evidence type="ECO:0000313" key="2">
    <source>
        <dbReference type="EMBL" id="EAR84563.1"/>
    </source>
</evidence>
<dbReference type="EMBL" id="GG662502">
    <property type="protein sequence ID" value="EAR84563.1"/>
    <property type="molecule type" value="Genomic_DNA"/>
</dbReference>
<dbReference type="RefSeq" id="XP_001032226.1">
    <property type="nucleotide sequence ID" value="XM_001032226.1"/>
</dbReference>
<dbReference type="Proteomes" id="UP000009168">
    <property type="component" value="Unassembled WGS sequence"/>
</dbReference>
<keyword evidence="3" id="KW-1185">Reference proteome</keyword>
<reference evidence="3" key="1">
    <citation type="journal article" date="2006" name="PLoS Biol.">
        <title>Macronuclear genome sequence of the ciliate Tetrahymena thermophila, a model eukaryote.</title>
        <authorList>
            <person name="Eisen J.A."/>
            <person name="Coyne R.S."/>
            <person name="Wu M."/>
            <person name="Wu D."/>
            <person name="Thiagarajan M."/>
            <person name="Wortman J.R."/>
            <person name="Badger J.H."/>
            <person name="Ren Q."/>
            <person name="Amedeo P."/>
            <person name="Jones K.M."/>
            <person name="Tallon L.J."/>
            <person name="Delcher A.L."/>
            <person name="Salzberg S.L."/>
            <person name="Silva J.C."/>
            <person name="Haas B.J."/>
            <person name="Majoros W.H."/>
            <person name="Farzad M."/>
            <person name="Carlton J.M."/>
            <person name="Smith R.K. Jr."/>
            <person name="Garg J."/>
            <person name="Pearlman R.E."/>
            <person name="Karrer K.M."/>
            <person name="Sun L."/>
            <person name="Manning G."/>
            <person name="Elde N.C."/>
            <person name="Turkewitz A.P."/>
            <person name="Asai D.J."/>
            <person name="Wilkes D.E."/>
            <person name="Wang Y."/>
            <person name="Cai H."/>
            <person name="Collins K."/>
            <person name="Stewart B.A."/>
            <person name="Lee S.R."/>
            <person name="Wilamowska K."/>
            <person name="Weinberg Z."/>
            <person name="Ruzzo W.L."/>
            <person name="Wloga D."/>
            <person name="Gaertig J."/>
            <person name="Frankel J."/>
            <person name="Tsao C.-C."/>
            <person name="Gorovsky M.A."/>
            <person name="Keeling P.J."/>
            <person name="Waller R.F."/>
            <person name="Patron N.J."/>
            <person name="Cherry J.M."/>
            <person name="Stover N.A."/>
            <person name="Krieger C.J."/>
            <person name="del Toro C."/>
            <person name="Ryder H.F."/>
            <person name="Williamson S.C."/>
            <person name="Barbeau R.A."/>
            <person name="Hamilton E.P."/>
            <person name="Orias E."/>
        </authorList>
    </citation>
    <scope>NUCLEOTIDE SEQUENCE [LARGE SCALE GENOMIC DNA]</scope>
    <source>
        <strain evidence="3">SB210</strain>
    </source>
</reference>
<feature type="region of interest" description="Disordered" evidence="1">
    <location>
        <begin position="487"/>
        <end position="518"/>
    </location>
</feature>
<gene>
    <name evidence="2" type="ORF">TTHERM_00655950</name>
</gene>
<sequence>MNYKSNPYELNSSQSQSEVLVFGQNQVSSTKKVLHDMQNEKNWNYSNRGFAPSANLLKSTKNEQDKDKKMKQTNQFHQNQKNILNNGVLLFKKQMDEVSQQQQQQTQNRGRNLLNQKQNLPYFSKKFLSQSIDQEASQINSALGSQIRRIYQKNRCISQLSQYEFDTNNRFVLGSSIDRNNQKQLQIQQQQLKNELFVSNRAFNPQSTSSHYNKSQSPKFQQAYRTSKGLSLYQNEEMQGEENNFFGDISVEIPSKYQQLTSKSNINNANNTKYRFLVQQNQTPSQNKQLTKLTEQDSSQFTLVSIEQFQNSNQKVIQDTSNPLKFHASNPFVQKNSKNSKRYDANININEGLTVKSSHSQHAKSKSPNSFLHLQKDQSFSQSKNQKQDQAFTKMYENSQNNLIKSEIPIDDGLHSLKNHLHNTQLKNINNDLYLHKSKQNSQIHGSIEIIDLKQITNQKEISNIISKQQLNKQNTISLYNSSNKALRSNQQENNQAEQSTIIYSTENPQRQKNDQSLSEKKYQTLVCKMKECFEKFQTNYRQINKQADKKALNKKEISSQNLQNCNEITSLSEYLENQDMKHLGLQDSKDKKKPINKKLCNIGLNMIHRLFIKKYGQNLLTQMKIQKQIDNYSTKHVKNGF</sequence>